<feature type="region of interest" description="Disordered" evidence="1">
    <location>
        <begin position="167"/>
        <end position="209"/>
    </location>
</feature>
<keyword evidence="3" id="KW-1185">Reference proteome</keyword>
<name>A0A9D4XPF3_PEA</name>
<dbReference type="EMBL" id="JAMSHJ010000003">
    <property type="protein sequence ID" value="KAI5424092.1"/>
    <property type="molecule type" value="Genomic_DNA"/>
</dbReference>
<organism evidence="2 3">
    <name type="scientific">Pisum sativum</name>
    <name type="common">Garden pea</name>
    <name type="synonym">Lathyrus oleraceus</name>
    <dbReference type="NCBI Taxonomy" id="3888"/>
    <lineage>
        <taxon>Eukaryota</taxon>
        <taxon>Viridiplantae</taxon>
        <taxon>Streptophyta</taxon>
        <taxon>Embryophyta</taxon>
        <taxon>Tracheophyta</taxon>
        <taxon>Spermatophyta</taxon>
        <taxon>Magnoliopsida</taxon>
        <taxon>eudicotyledons</taxon>
        <taxon>Gunneridae</taxon>
        <taxon>Pentapetalae</taxon>
        <taxon>rosids</taxon>
        <taxon>fabids</taxon>
        <taxon>Fabales</taxon>
        <taxon>Fabaceae</taxon>
        <taxon>Papilionoideae</taxon>
        <taxon>50 kb inversion clade</taxon>
        <taxon>NPAAA clade</taxon>
        <taxon>Hologalegina</taxon>
        <taxon>IRL clade</taxon>
        <taxon>Fabeae</taxon>
        <taxon>Lathyrus</taxon>
    </lineage>
</organism>
<evidence type="ECO:0000313" key="3">
    <source>
        <dbReference type="Proteomes" id="UP001058974"/>
    </source>
</evidence>
<evidence type="ECO:0000313" key="2">
    <source>
        <dbReference type="EMBL" id="KAI5424092.1"/>
    </source>
</evidence>
<sequence length="209" mass="23444">MKYYTKLGRVVTIHGDIEAARRCYDAAVKGQAVVSTKSNCNNKKLRTGDPARGVNAIDLDCRIGMDETEEGRFPKERSLGHPVRPIPDGEFELIPLGDDPERTVKIVIPVEIRAPTRRTEEPLDEEMNDETLRAELDLVEEIRSEAALRETTLKQKIALRHDAKVIKESSRSAPWSSEETRKTRERANWRPTGKALTASATKRATGPIT</sequence>
<proteinExistence type="predicted"/>
<gene>
    <name evidence="2" type="ORF">KIW84_030345</name>
</gene>
<dbReference type="Gramene" id="Psat03G0034500-T1">
    <property type="protein sequence ID" value="KAI5424092.1"/>
    <property type="gene ID" value="KIW84_030345"/>
</dbReference>
<comment type="caution">
    <text evidence="2">The sequence shown here is derived from an EMBL/GenBank/DDBJ whole genome shotgun (WGS) entry which is preliminary data.</text>
</comment>
<dbReference type="Proteomes" id="UP001058974">
    <property type="component" value="Chromosome 3"/>
</dbReference>
<feature type="compositionally biased region" description="Basic and acidic residues" evidence="1">
    <location>
        <begin position="178"/>
        <end position="188"/>
    </location>
</feature>
<reference evidence="2 3" key="1">
    <citation type="journal article" date="2022" name="Nat. Genet.">
        <title>Improved pea reference genome and pan-genome highlight genomic features and evolutionary characteristics.</title>
        <authorList>
            <person name="Yang T."/>
            <person name="Liu R."/>
            <person name="Luo Y."/>
            <person name="Hu S."/>
            <person name="Wang D."/>
            <person name="Wang C."/>
            <person name="Pandey M.K."/>
            <person name="Ge S."/>
            <person name="Xu Q."/>
            <person name="Li N."/>
            <person name="Li G."/>
            <person name="Huang Y."/>
            <person name="Saxena R.K."/>
            <person name="Ji Y."/>
            <person name="Li M."/>
            <person name="Yan X."/>
            <person name="He Y."/>
            <person name="Liu Y."/>
            <person name="Wang X."/>
            <person name="Xiang C."/>
            <person name="Varshney R.K."/>
            <person name="Ding H."/>
            <person name="Gao S."/>
            <person name="Zong X."/>
        </authorList>
    </citation>
    <scope>NUCLEOTIDE SEQUENCE [LARGE SCALE GENOMIC DNA]</scope>
    <source>
        <strain evidence="2 3">cv. Zhongwan 6</strain>
    </source>
</reference>
<feature type="compositionally biased region" description="Polar residues" evidence="1">
    <location>
        <begin position="198"/>
        <end position="209"/>
    </location>
</feature>
<dbReference type="AlphaFoldDB" id="A0A9D4XPF3"/>
<protein>
    <submittedName>
        <fullName evidence="2">Uncharacterized protein</fullName>
    </submittedName>
</protein>
<accession>A0A9D4XPF3</accession>
<evidence type="ECO:0000256" key="1">
    <source>
        <dbReference type="SAM" id="MobiDB-lite"/>
    </source>
</evidence>